<organism evidence="1 2">
    <name type="scientific">Frankia canadensis</name>
    <dbReference type="NCBI Taxonomy" id="1836972"/>
    <lineage>
        <taxon>Bacteria</taxon>
        <taxon>Bacillati</taxon>
        <taxon>Actinomycetota</taxon>
        <taxon>Actinomycetes</taxon>
        <taxon>Frankiales</taxon>
        <taxon>Frankiaceae</taxon>
        <taxon>Frankia</taxon>
    </lineage>
</organism>
<dbReference type="OrthoDB" id="9816539at2"/>
<accession>A0A2I2KQG8</accession>
<sequence>MSGDLVDDAYGCAVMSRARALARWVGATGRRVTAKGVLRPVDVAEAAKATGVDLPGRVRSAADVELLHHTWLVARSARLLVVDAVRVMAGPGPGADDDPLRVWLAGLDAVLLAESHDHRGRGGAAACRLVLAVLADHPSTRREDIESAVLRLLEDAGDLGVASAMFQAFRRGKTAVDAALGVLADFGAVDDETRLTPLGGRALEQLRDRAGEPVTPDLPAEMLLTRLAAAACRTAVSWPVRGLARRARSGPLG</sequence>
<dbReference type="AlphaFoldDB" id="A0A2I2KQG8"/>
<name>A0A2I2KQG8_9ACTN</name>
<dbReference type="RefSeq" id="WP_101831653.1">
    <property type="nucleotide sequence ID" value="NZ_FZMO01000119.1"/>
</dbReference>
<dbReference type="EMBL" id="FZMO01000119">
    <property type="protein sequence ID" value="SNQ47876.1"/>
    <property type="molecule type" value="Genomic_DNA"/>
</dbReference>
<protein>
    <submittedName>
        <fullName evidence="1">Uncharacterized protein</fullName>
    </submittedName>
</protein>
<reference evidence="1 2" key="1">
    <citation type="submission" date="2017-06" db="EMBL/GenBank/DDBJ databases">
        <authorList>
            <person name="Kim H.J."/>
            <person name="Triplett B.A."/>
        </authorList>
    </citation>
    <scope>NUCLEOTIDE SEQUENCE [LARGE SCALE GENOMIC DNA]</scope>
    <source>
        <strain evidence="1">FRACA_ARgP5</strain>
    </source>
</reference>
<keyword evidence="2" id="KW-1185">Reference proteome</keyword>
<evidence type="ECO:0000313" key="1">
    <source>
        <dbReference type="EMBL" id="SNQ47876.1"/>
    </source>
</evidence>
<evidence type="ECO:0000313" key="2">
    <source>
        <dbReference type="Proteomes" id="UP000234331"/>
    </source>
</evidence>
<dbReference type="Proteomes" id="UP000234331">
    <property type="component" value="Unassembled WGS sequence"/>
</dbReference>
<proteinExistence type="predicted"/>
<gene>
    <name evidence="1" type="ORF">FRACA_2050014</name>
</gene>